<keyword evidence="4" id="KW-1185">Reference proteome</keyword>
<dbReference type="EMBL" id="CAIJDP010000079">
    <property type="protein sequence ID" value="CAD0006592.1"/>
    <property type="molecule type" value="Genomic_DNA"/>
</dbReference>
<keyword evidence="1" id="KW-0812">Transmembrane</keyword>
<organism evidence="3 4">
    <name type="scientific">Flavobacterium salmonis</name>
    <dbReference type="NCBI Taxonomy" id="2654844"/>
    <lineage>
        <taxon>Bacteria</taxon>
        <taxon>Pseudomonadati</taxon>
        <taxon>Bacteroidota</taxon>
        <taxon>Flavobacteriia</taxon>
        <taxon>Flavobacteriales</taxon>
        <taxon>Flavobacteriaceae</taxon>
        <taxon>Flavobacterium</taxon>
    </lineage>
</organism>
<feature type="transmembrane region" description="Helical" evidence="1">
    <location>
        <begin position="54"/>
        <end position="73"/>
    </location>
</feature>
<proteinExistence type="predicted"/>
<name>A0A6V6Z6P0_9FLAO</name>
<dbReference type="Pfam" id="PF04892">
    <property type="entry name" value="VanZ"/>
    <property type="match status" value="1"/>
</dbReference>
<dbReference type="NCBIfam" id="NF037970">
    <property type="entry name" value="vanZ_1"/>
    <property type="match status" value="1"/>
</dbReference>
<evidence type="ECO:0000256" key="1">
    <source>
        <dbReference type="SAM" id="Phobius"/>
    </source>
</evidence>
<dbReference type="RefSeq" id="WP_180909684.1">
    <property type="nucleotide sequence ID" value="NZ_CAIJDP010000079.1"/>
</dbReference>
<evidence type="ECO:0000259" key="2">
    <source>
        <dbReference type="Pfam" id="PF04892"/>
    </source>
</evidence>
<evidence type="ECO:0000313" key="3">
    <source>
        <dbReference type="EMBL" id="CAD0006592.1"/>
    </source>
</evidence>
<evidence type="ECO:0000313" key="4">
    <source>
        <dbReference type="Proteomes" id="UP000530060"/>
    </source>
</evidence>
<dbReference type="Proteomes" id="UP000530060">
    <property type="component" value="Unassembled WGS sequence"/>
</dbReference>
<accession>A0A6V6Z6P0</accession>
<keyword evidence="1" id="KW-0472">Membrane</keyword>
<feature type="transmembrane region" description="Helical" evidence="1">
    <location>
        <begin position="119"/>
        <end position="136"/>
    </location>
</feature>
<protein>
    <recommendedName>
        <fullName evidence="2">VanZ-like domain-containing protein</fullName>
    </recommendedName>
</protein>
<feature type="domain" description="VanZ-like" evidence="2">
    <location>
        <begin position="43"/>
        <end position="131"/>
    </location>
</feature>
<gene>
    <name evidence="3" type="ORF">FLAT13_03371</name>
</gene>
<feature type="transmembrane region" description="Helical" evidence="1">
    <location>
        <begin position="12"/>
        <end position="30"/>
    </location>
</feature>
<dbReference type="AlphaFoldDB" id="A0A6V6Z6P0"/>
<sequence length="148" mass="16709">MDNSNHKSCSRVLTGVLFLICTAAVFYYSWLPSSNLKTETYLPRIIIEWTSEYLNLRTAVPFLLLGFLCDFCWESDTYDKERNSVFAGSRTVIICTVIVCLAEAGQFFISDRHPDFMDIFFGIAGGICGGTAALSLKKLNHYFFNKNA</sequence>
<reference evidence="3 4" key="1">
    <citation type="submission" date="2020-06" db="EMBL/GenBank/DDBJ databases">
        <authorList>
            <person name="Criscuolo A."/>
        </authorList>
    </citation>
    <scope>NUCLEOTIDE SEQUENCE [LARGE SCALE GENOMIC DNA]</scope>
    <source>
        <strain evidence="4">CIP 111411</strain>
    </source>
</reference>
<dbReference type="InterPro" id="IPR006976">
    <property type="entry name" value="VanZ-like"/>
</dbReference>
<feature type="transmembrane region" description="Helical" evidence="1">
    <location>
        <begin position="85"/>
        <end position="107"/>
    </location>
</feature>
<keyword evidence="1" id="KW-1133">Transmembrane helix</keyword>
<comment type="caution">
    <text evidence="3">The sequence shown here is derived from an EMBL/GenBank/DDBJ whole genome shotgun (WGS) entry which is preliminary data.</text>
</comment>